<evidence type="ECO:0008006" key="2">
    <source>
        <dbReference type="Google" id="ProtNLM"/>
    </source>
</evidence>
<organism evidence="1">
    <name type="scientific">marine metagenome</name>
    <dbReference type="NCBI Taxonomy" id="408172"/>
    <lineage>
        <taxon>unclassified sequences</taxon>
        <taxon>metagenomes</taxon>
        <taxon>ecological metagenomes</taxon>
    </lineage>
</organism>
<dbReference type="EMBL" id="UINC01011916">
    <property type="protein sequence ID" value="SVA52302.1"/>
    <property type="molecule type" value="Genomic_DNA"/>
</dbReference>
<feature type="non-terminal residue" evidence="1">
    <location>
        <position position="96"/>
    </location>
</feature>
<gene>
    <name evidence="1" type="ORF">METZ01_LOCUS105156</name>
</gene>
<evidence type="ECO:0000313" key="1">
    <source>
        <dbReference type="EMBL" id="SVA52302.1"/>
    </source>
</evidence>
<dbReference type="SUPFAM" id="SSF53756">
    <property type="entry name" value="UDP-Glycosyltransferase/glycogen phosphorylase"/>
    <property type="match status" value="1"/>
</dbReference>
<protein>
    <recommendedName>
        <fullName evidence="2">Glycosyl transferase family 1 domain-containing protein</fullName>
    </recommendedName>
</protein>
<name>A0A381WIL9_9ZZZZ</name>
<proteinExistence type="predicted"/>
<accession>A0A381WIL9</accession>
<dbReference type="AlphaFoldDB" id="A0A381WIL9"/>
<dbReference type="Gene3D" id="3.40.50.2000">
    <property type="entry name" value="Glycogen Phosphorylase B"/>
    <property type="match status" value="1"/>
</dbReference>
<reference evidence="1" key="1">
    <citation type="submission" date="2018-05" db="EMBL/GenBank/DDBJ databases">
        <authorList>
            <person name="Lanie J.A."/>
            <person name="Ng W.-L."/>
            <person name="Kazmierczak K.M."/>
            <person name="Andrzejewski T.M."/>
            <person name="Davidsen T.M."/>
            <person name="Wayne K.J."/>
            <person name="Tettelin H."/>
            <person name="Glass J.I."/>
            <person name="Rusch D."/>
            <person name="Podicherti R."/>
            <person name="Tsui H.-C.T."/>
            <person name="Winkler M.E."/>
        </authorList>
    </citation>
    <scope>NUCLEOTIDE SEQUENCE</scope>
</reference>
<sequence>MVAIGAPEAAISVVYHGIDDANPDPESSKFIRAELLENFGSAERVIVGTVGRLAIQKGIDILIRALEFLPVNHCVVVVGADDGEGRRLANLAAELQ</sequence>